<evidence type="ECO:0000313" key="3">
    <source>
        <dbReference type="Proteomes" id="UP000646211"/>
    </source>
</evidence>
<name>A0A930U657_9FLAO</name>
<dbReference type="EMBL" id="JADHEC010000004">
    <property type="protein sequence ID" value="MBF2707526.1"/>
    <property type="molecule type" value="Genomic_DNA"/>
</dbReference>
<evidence type="ECO:0000313" key="2">
    <source>
        <dbReference type="EMBL" id="MBF2707526.1"/>
    </source>
</evidence>
<dbReference type="InterPro" id="IPR046109">
    <property type="entry name" value="DUF6046"/>
</dbReference>
<sequence>MAEFNIKEILVRASLDYIGPQFPLWWKKNASRYKLPDLLGINAKHLAGYKYFMTLKVSHKGQEFTFPNEPIVSIGMSKTIVKTATVGKKKKRSVKEYITTDDEVITIKGVCIDLTDPEKYPADQVKLLNDLFEINEAVDIEDNAFFELFGIRKIVLESLDWDEMIGESGMQKYTIKALGDDDFFADLNEKDKNKTNLLS</sequence>
<keyword evidence="3" id="KW-1185">Reference proteome</keyword>
<dbReference type="Pfam" id="PF19512">
    <property type="entry name" value="DUF6046"/>
    <property type="match status" value="1"/>
</dbReference>
<protein>
    <recommendedName>
        <fullName evidence="1">DUF6046 domain-containing protein</fullName>
    </recommendedName>
</protein>
<feature type="domain" description="DUF6046" evidence="1">
    <location>
        <begin position="65"/>
        <end position="182"/>
    </location>
</feature>
<comment type="caution">
    <text evidence="2">The sequence shown here is derived from an EMBL/GenBank/DDBJ whole genome shotgun (WGS) entry which is preliminary data.</text>
</comment>
<dbReference type="Proteomes" id="UP000646211">
    <property type="component" value="Unassembled WGS sequence"/>
</dbReference>
<accession>A0A930U657</accession>
<evidence type="ECO:0000259" key="1">
    <source>
        <dbReference type="Pfam" id="PF19512"/>
    </source>
</evidence>
<proteinExistence type="predicted"/>
<organism evidence="2 3">
    <name type="scientific">Flavobacterium soyangense</name>
    <dbReference type="NCBI Taxonomy" id="2023265"/>
    <lineage>
        <taxon>Bacteria</taxon>
        <taxon>Pseudomonadati</taxon>
        <taxon>Bacteroidota</taxon>
        <taxon>Flavobacteriia</taxon>
        <taxon>Flavobacteriales</taxon>
        <taxon>Flavobacteriaceae</taxon>
        <taxon>Flavobacterium</taxon>
    </lineage>
</organism>
<gene>
    <name evidence="2" type="ORF">IR213_02800</name>
</gene>
<reference evidence="2" key="1">
    <citation type="submission" date="2020-11" db="EMBL/GenBank/DDBJ databases">
        <title>Genome of Flavobacterium soyangense.</title>
        <authorList>
            <person name="Liu Q."/>
            <person name="Xin Y.-H."/>
        </authorList>
    </citation>
    <scope>NUCLEOTIDE SEQUENCE</scope>
    <source>
        <strain evidence="2">CGMCC 1.13493</strain>
    </source>
</reference>
<dbReference type="RefSeq" id="WP_194310793.1">
    <property type="nucleotide sequence ID" value="NZ_JADHEC010000004.1"/>
</dbReference>
<dbReference type="AlphaFoldDB" id="A0A930U657"/>